<accession>A0ABV9PQ04</accession>
<protein>
    <submittedName>
        <fullName evidence="2">Uncharacterized protein</fullName>
    </submittedName>
</protein>
<evidence type="ECO:0000256" key="1">
    <source>
        <dbReference type="SAM" id="SignalP"/>
    </source>
</evidence>
<evidence type="ECO:0000313" key="3">
    <source>
        <dbReference type="Proteomes" id="UP001595836"/>
    </source>
</evidence>
<proteinExistence type="predicted"/>
<dbReference type="RefSeq" id="WP_344989381.1">
    <property type="nucleotide sequence ID" value="NZ_BAABCD010000008.1"/>
</dbReference>
<organism evidence="2 3">
    <name type="scientific">Dietzia aurantiaca</name>
    <dbReference type="NCBI Taxonomy" id="983873"/>
    <lineage>
        <taxon>Bacteria</taxon>
        <taxon>Bacillati</taxon>
        <taxon>Actinomycetota</taxon>
        <taxon>Actinomycetes</taxon>
        <taxon>Mycobacteriales</taxon>
        <taxon>Dietziaceae</taxon>
        <taxon>Dietzia</taxon>
    </lineage>
</organism>
<gene>
    <name evidence="2" type="ORF">ACFO7U_10490</name>
</gene>
<feature type="signal peptide" evidence="1">
    <location>
        <begin position="1"/>
        <end position="26"/>
    </location>
</feature>
<evidence type="ECO:0000313" key="2">
    <source>
        <dbReference type="EMBL" id="MFC4755207.1"/>
    </source>
</evidence>
<keyword evidence="1" id="KW-0732">Signal</keyword>
<comment type="caution">
    <text evidence="2">The sequence shown here is derived from an EMBL/GenBank/DDBJ whole genome shotgun (WGS) entry which is preliminary data.</text>
</comment>
<sequence length="177" mass="17601">MRPPRGGQTARRAVLAAALVVTTAGAAAVAAPGPALPGVPIEVSGQPGIDVVPPPAEVVRETGSWFAHGTTLELLPDGSGTFARWVGAFDGDRIALRLIPAPGEATVAEIIGIETVGEGALAPGARPGIGGLVTISFGEGVRTAHVEWTSGPERLSADLCPAEGLDAATMEALGCGA</sequence>
<name>A0ABV9PQ04_9ACTN</name>
<dbReference type="EMBL" id="JBHSHP010000023">
    <property type="protein sequence ID" value="MFC4755207.1"/>
    <property type="molecule type" value="Genomic_DNA"/>
</dbReference>
<keyword evidence="3" id="KW-1185">Reference proteome</keyword>
<dbReference type="Proteomes" id="UP001595836">
    <property type="component" value="Unassembled WGS sequence"/>
</dbReference>
<feature type="chain" id="PRO_5045220369" evidence="1">
    <location>
        <begin position="27"/>
        <end position="177"/>
    </location>
</feature>
<reference evidence="3" key="1">
    <citation type="journal article" date="2019" name="Int. J. Syst. Evol. Microbiol.">
        <title>The Global Catalogue of Microorganisms (GCM) 10K type strain sequencing project: providing services to taxonomists for standard genome sequencing and annotation.</title>
        <authorList>
            <consortium name="The Broad Institute Genomics Platform"/>
            <consortium name="The Broad Institute Genome Sequencing Center for Infectious Disease"/>
            <person name="Wu L."/>
            <person name="Ma J."/>
        </authorList>
    </citation>
    <scope>NUCLEOTIDE SEQUENCE [LARGE SCALE GENOMIC DNA]</scope>
    <source>
        <strain evidence="3">JCM 11882</strain>
    </source>
</reference>